<keyword evidence="2" id="KW-0732">Signal</keyword>
<feature type="signal peptide" evidence="2">
    <location>
        <begin position="1"/>
        <end position="23"/>
    </location>
</feature>
<proteinExistence type="predicted"/>
<comment type="caution">
    <text evidence="3">The sequence shown here is derived from an EMBL/GenBank/DDBJ whole genome shotgun (WGS) entry which is preliminary data.</text>
</comment>
<reference evidence="3" key="1">
    <citation type="submission" date="2020-08" db="EMBL/GenBank/DDBJ databases">
        <title>Genome sequencing and assembly of the red palm weevil Rhynchophorus ferrugineus.</title>
        <authorList>
            <person name="Dias G.B."/>
            <person name="Bergman C.M."/>
            <person name="Manee M."/>
        </authorList>
    </citation>
    <scope>NUCLEOTIDE SEQUENCE</scope>
    <source>
        <strain evidence="3">AA-2017</strain>
        <tissue evidence="3">Whole larva</tissue>
    </source>
</reference>
<evidence type="ECO:0000256" key="1">
    <source>
        <dbReference type="SAM" id="MobiDB-lite"/>
    </source>
</evidence>
<accession>A0A834I5J8</accession>
<organism evidence="3 4">
    <name type="scientific">Rhynchophorus ferrugineus</name>
    <name type="common">Red palm weevil</name>
    <name type="synonym">Curculio ferrugineus</name>
    <dbReference type="NCBI Taxonomy" id="354439"/>
    <lineage>
        <taxon>Eukaryota</taxon>
        <taxon>Metazoa</taxon>
        <taxon>Ecdysozoa</taxon>
        <taxon>Arthropoda</taxon>
        <taxon>Hexapoda</taxon>
        <taxon>Insecta</taxon>
        <taxon>Pterygota</taxon>
        <taxon>Neoptera</taxon>
        <taxon>Endopterygota</taxon>
        <taxon>Coleoptera</taxon>
        <taxon>Polyphaga</taxon>
        <taxon>Cucujiformia</taxon>
        <taxon>Curculionidae</taxon>
        <taxon>Dryophthorinae</taxon>
        <taxon>Rhynchophorus</taxon>
    </lineage>
</organism>
<keyword evidence="4" id="KW-1185">Reference proteome</keyword>
<evidence type="ECO:0000313" key="4">
    <source>
        <dbReference type="Proteomes" id="UP000625711"/>
    </source>
</evidence>
<sequence length="104" mass="11595">MHFTLNRFLVFLAVMGALHSSSSRPTAEVDKTLYEVISNIGKSEKNLHVETPKAIEYEIILSQDNPVQKKPQDSGTETIKSTKDKNPNRKISCVGPVTLMAMCF</sequence>
<feature type="region of interest" description="Disordered" evidence="1">
    <location>
        <begin position="66"/>
        <end position="89"/>
    </location>
</feature>
<name>A0A834I5J8_RHYFE</name>
<evidence type="ECO:0000313" key="3">
    <source>
        <dbReference type="EMBL" id="KAF7273082.1"/>
    </source>
</evidence>
<feature type="chain" id="PRO_5032535722" evidence="2">
    <location>
        <begin position="24"/>
        <end position="104"/>
    </location>
</feature>
<protein>
    <submittedName>
        <fullName evidence="3">Uncharacterized protein</fullName>
    </submittedName>
</protein>
<evidence type="ECO:0000256" key="2">
    <source>
        <dbReference type="SAM" id="SignalP"/>
    </source>
</evidence>
<dbReference type="EMBL" id="JAACXV010013571">
    <property type="protein sequence ID" value="KAF7273082.1"/>
    <property type="molecule type" value="Genomic_DNA"/>
</dbReference>
<gene>
    <name evidence="3" type="ORF">GWI33_014176</name>
</gene>
<dbReference type="AlphaFoldDB" id="A0A834I5J8"/>
<dbReference type="Proteomes" id="UP000625711">
    <property type="component" value="Unassembled WGS sequence"/>
</dbReference>